<dbReference type="EMBL" id="BEHT01000034">
    <property type="protein sequence ID" value="GBC99679.1"/>
    <property type="molecule type" value="Genomic_DNA"/>
</dbReference>
<comment type="caution">
    <text evidence="1">The sequence shown here is derived from an EMBL/GenBank/DDBJ whole genome shotgun (WGS) entry which is preliminary data.</text>
</comment>
<dbReference type="AlphaFoldDB" id="A0A2H5XER4"/>
<evidence type="ECO:0000313" key="2">
    <source>
        <dbReference type="Proteomes" id="UP000236173"/>
    </source>
</evidence>
<gene>
    <name evidence="1" type="ORF">HRbin17_02209</name>
</gene>
<reference evidence="2" key="1">
    <citation type="submission" date="2017-09" db="EMBL/GenBank/DDBJ databases">
        <title>Metaegenomics of thermophilic ammonia-oxidizing enrichment culture.</title>
        <authorList>
            <person name="Kato S."/>
            <person name="Suzuki K."/>
        </authorList>
    </citation>
    <scope>NUCLEOTIDE SEQUENCE [LARGE SCALE GENOMIC DNA]</scope>
</reference>
<name>A0A2H5XER4_9BACT</name>
<protein>
    <submittedName>
        <fullName evidence="1">Uncharacterized protein</fullName>
    </submittedName>
</protein>
<accession>A0A2H5XER4</accession>
<proteinExistence type="predicted"/>
<evidence type="ECO:0000313" key="1">
    <source>
        <dbReference type="EMBL" id="GBC99679.1"/>
    </source>
</evidence>
<dbReference type="Proteomes" id="UP000236173">
    <property type="component" value="Unassembled WGS sequence"/>
</dbReference>
<sequence>MRCSFFGGSGEPPSDYSTQHTADKHLLFSGLGSLFTLQPLPAITHTSTLSTLSAATG</sequence>
<organism evidence="1 2">
    <name type="scientific">Candidatus Fervidibacter japonicus</name>
    <dbReference type="NCBI Taxonomy" id="2035412"/>
    <lineage>
        <taxon>Bacteria</taxon>
        <taxon>Candidatus Fervidibacterota</taxon>
        <taxon>Candidatus Fervidibacter</taxon>
    </lineage>
</organism>